<accession>A0A9Q1KTQ7</accession>
<feature type="chain" id="PRO_5040467395" evidence="3">
    <location>
        <begin position="21"/>
        <end position="241"/>
    </location>
</feature>
<dbReference type="EMBL" id="JAKOGI010000013">
    <property type="protein sequence ID" value="KAJ8450761.1"/>
    <property type="molecule type" value="Genomic_DNA"/>
</dbReference>
<evidence type="ECO:0000256" key="3">
    <source>
        <dbReference type="SAM" id="SignalP"/>
    </source>
</evidence>
<organism evidence="4 5">
    <name type="scientific">Carnegiea gigantea</name>
    <dbReference type="NCBI Taxonomy" id="171969"/>
    <lineage>
        <taxon>Eukaryota</taxon>
        <taxon>Viridiplantae</taxon>
        <taxon>Streptophyta</taxon>
        <taxon>Embryophyta</taxon>
        <taxon>Tracheophyta</taxon>
        <taxon>Spermatophyta</taxon>
        <taxon>Magnoliopsida</taxon>
        <taxon>eudicotyledons</taxon>
        <taxon>Gunneridae</taxon>
        <taxon>Pentapetalae</taxon>
        <taxon>Caryophyllales</taxon>
        <taxon>Cactineae</taxon>
        <taxon>Cactaceae</taxon>
        <taxon>Cactoideae</taxon>
        <taxon>Echinocereeae</taxon>
        <taxon>Carnegiea</taxon>
    </lineage>
</organism>
<dbReference type="Pfam" id="PF05691">
    <property type="entry name" value="Raffinose_syn"/>
    <property type="match status" value="1"/>
</dbReference>
<protein>
    <submittedName>
        <fullName evidence="4">Uncharacterized protein</fullName>
    </submittedName>
</protein>
<evidence type="ECO:0000256" key="1">
    <source>
        <dbReference type="ARBA" id="ARBA00007240"/>
    </source>
</evidence>
<dbReference type="AlphaFoldDB" id="A0A9Q1KTQ7"/>
<dbReference type="InterPro" id="IPR008811">
    <property type="entry name" value="Glycosyl_hydrolases_36"/>
</dbReference>
<feature type="signal peptide" evidence="3">
    <location>
        <begin position="1"/>
        <end position="20"/>
    </location>
</feature>
<dbReference type="PANTHER" id="PTHR31268:SF5">
    <property type="entry name" value="GALACTINOL--SUCROSE GALACTOSYLTRANSFERASE 6-RELATED"/>
    <property type="match status" value="1"/>
</dbReference>
<keyword evidence="5" id="KW-1185">Reference proteome</keyword>
<proteinExistence type="inferred from homology"/>
<evidence type="ECO:0000313" key="4">
    <source>
        <dbReference type="EMBL" id="KAJ8450761.1"/>
    </source>
</evidence>
<dbReference type="PANTHER" id="PTHR31268">
    <property type="match status" value="1"/>
</dbReference>
<comment type="caution">
    <text evidence="4">The sequence shown here is derived from an EMBL/GenBank/DDBJ whole genome shotgun (WGS) entry which is preliminary data.</text>
</comment>
<evidence type="ECO:0000256" key="2">
    <source>
        <dbReference type="ARBA" id="ARBA00023277"/>
    </source>
</evidence>
<comment type="similarity">
    <text evidence="1">Belongs to the glycosyl hydrolases 36 family.</text>
</comment>
<dbReference type="Proteomes" id="UP001153076">
    <property type="component" value="Unassembled WGS sequence"/>
</dbReference>
<reference evidence="4" key="1">
    <citation type="submission" date="2022-04" db="EMBL/GenBank/DDBJ databases">
        <title>Carnegiea gigantea Genome sequencing and assembly v2.</title>
        <authorList>
            <person name="Copetti D."/>
            <person name="Sanderson M.J."/>
            <person name="Burquez A."/>
            <person name="Wojciechowski M.F."/>
        </authorList>
    </citation>
    <scope>NUCLEOTIDE SEQUENCE</scope>
    <source>
        <strain evidence="4">SGP5-SGP5p</strain>
        <tissue evidence="4">Aerial part</tissue>
    </source>
</reference>
<sequence length="241" mass="26428">MYKFNFAVSLLGLIDVSVVGVSQETDLSSEDVFIKSIVTKAADSMKGSASHEKHRCRSIFCHWPPDKSQTPACLRGNAQDKLELCLESGDDDIKSIGVGPDKESKKDEKPVPRLMGTKENEKNIVNIAKEKYGLKCAYVWHAITGYWGGVEPGVKELQEYEASMKYLNVSMGAVENELVWKSDPMKEQGLAVANPRGVFKFYDDLHSRLAANGVDGVEVDVQCILETTGGELAGRVKLIGA</sequence>
<keyword evidence="3" id="KW-0732">Signal</keyword>
<gene>
    <name evidence="4" type="ORF">Cgig2_021233</name>
</gene>
<keyword evidence="2" id="KW-0119">Carbohydrate metabolism</keyword>
<dbReference type="OrthoDB" id="1727138at2759"/>
<name>A0A9Q1KTQ7_9CARY</name>
<evidence type="ECO:0000313" key="5">
    <source>
        <dbReference type="Proteomes" id="UP001153076"/>
    </source>
</evidence>
<dbReference type="SUPFAM" id="SSF51445">
    <property type="entry name" value="(Trans)glycosidases"/>
    <property type="match status" value="1"/>
</dbReference>
<dbReference type="InterPro" id="IPR017853">
    <property type="entry name" value="GH"/>
</dbReference>